<feature type="transmembrane region" description="Helical" evidence="1">
    <location>
        <begin position="66"/>
        <end position="86"/>
    </location>
</feature>
<evidence type="ECO:0000313" key="4">
    <source>
        <dbReference type="Proteomes" id="UP000011666"/>
    </source>
</evidence>
<dbReference type="STRING" id="1223545.GS4_46_00140"/>
<feature type="transmembrane region" description="Helical" evidence="1">
    <location>
        <begin position="337"/>
        <end position="361"/>
    </location>
</feature>
<sequence>MSQRTIPTARELDALTGSRDRVVDLIRLVSLVVVIAGHSLMLTVQIDSDGIELGSLLADARILQALTWVLQILPLFFFAGAAAATYGWDTDRPPSPGHWLLTRAQRLLRPVFWYLAAVLGVLGLLRVFHASALADVVARLGVQLLWFLGAYLLVLAILPLMQRISTGRDVGVVVGGAWLLTAAVDTLRLTTGLDGLGDLTFVTVWMIPAALGVGYAKRLVSVPVAAATALAALLVDVAMVVFGPYEVSLVTVPGQQLSNMSPPTALLAGHAIVLCMLAIALWARLSRLVSRPRIWWWVVLGNRNAMTLYLWHLPVLALVIALGWAAGLPRTGPTDGLGWSVVVTETILLVALMIPTIRLLGATENRLLPLWDAPVARRAGRLRDAGVWVLVTIGGLGLLMLARDGLIGTGLGWGAMAVGAMVCGRLLAASRADAAVAPVPPLPAAKPVERVD</sequence>
<feature type="transmembrane region" description="Helical" evidence="1">
    <location>
        <begin position="265"/>
        <end position="285"/>
    </location>
</feature>
<gene>
    <name evidence="3" type="ORF">GS4_46_00140</name>
</gene>
<feature type="transmembrane region" description="Helical" evidence="1">
    <location>
        <begin position="382"/>
        <end position="401"/>
    </location>
</feature>
<feature type="transmembrane region" description="Helical" evidence="1">
    <location>
        <begin position="407"/>
        <end position="428"/>
    </location>
</feature>
<evidence type="ECO:0000259" key="2">
    <source>
        <dbReference type="Pfam" id="PF01757"/>
    </source>
</evidence>
<name>M0QQP4_9ACTN</name>
<proteinExistence type="predicted"/>
<dbReference type="AlphaFoldDB" id="M0QQP4"/>
<dbReference type="eggNOG" id="COG1835">
    <property type="taxonomic scope" value="Bacteria"/>
</dbReference>
<feature type="transmembrane region" description="Helical" evidence="1">
    <location>
        <begin position="140"/>
        <end position="158"/>
    </location>
</feature>
<feature type="transmembrane region" description="Helical" evidence="1">
    <location>
        <begin position="170"/>
        <end position="187"/>
    </location>
</feature>
<evidence type="ECO:0000256" key="1">
    <source>
        <dbReference type="SAM" id="Phobius"/>
    </source>
</evidence>
<feature type="transmembrane region" description="Helical" evidence="1">
    <location>
        <begin position="107"/>
        <end position="128"/>
    </location>
</feature>
<keyword evidence="4" id="KW-1185">Reference proteome</keyword>
<keyword evidence="1" id="KW-0812">Transmembrane</keyword>
<keyword evidence="1" id="KW-0472">Membrane</keyword>
<feature type="domain" description="Acyltransferase 3" evidence="2">
    <location>
        <begin position="23"/>
        <end position="349"/>
    </location>
</feature>
<evidence type="ECO:0000313" key="3">
    <source>
        <dbReference type="EMBL" id="GAC71000.1"/>
    </source>
</evidence>
<feature type="transmembrane region" description="Helical" evidence="1">
    <location>
        <begin position="223"/>
        <end position="245"/>
    </location>
</feature>
<feature type="transmembrane region" description="Helical" evidence="1">
    <location>
        <begin position="306"/>
        <end position="325"/>
    </location>
</feature>
<dbReference type="EMBL" id="BANX01000046">
    <property type="protein sequence ID" value="GAC71000.1"/>
    <property type="molecule type" value="Genomic_DNA"/>
</dbReference>
<comment type="caution">
    <text evidence="3">The sequence shown here is derived from an EMBL/GenBank/DDBJ whole genome shotgun (WGS) entry which is preliminary data.</text>
</comment>
<accession>M0QQP4</accession>
<dbReference type="Proteomes" id="UP000011666">
    <property type="component" value="Unassembled WGS sequence"/>
</dbReference>
<reference evidence="3 4" key="1">
    <citation type="submission" date="2013-01" db="EMBL/GenBank/DDBJ databases">
        <title>Whole genome shotgun sequence of Gordonia soli NBRC 108243.</title>
        <authorList>
            <person name="Isaki-Nakamura S."/>
            <person name="Hosoyama A."/>
            <person name="Tsuchikane K."/>
            <person name="Ando Y."/>
            <person name="Baba S."/>
            <person name="Ohji S."/>
            <person name="Hamada M."/>
            <person name="Tamura T."/>
            <person name="Yamazoe A."/>
            <person name="Yamazaki S."/>
            <person name="Fujita N."/>
        </authorList>
    </citation>
    <scope>NUCLEOTIDE SEQUENCE [LARGE SCALE GENOMIC DNA]</scope>
    <source>
        <strain evidence="3 4">NBRC 108243</strain>
    </source>
</reference>
<dbReference type="InterPro" id="IPR002656">
    <property type="entry name" value="Acyl_transf_3_dom"/>
</dbReference>
<dbReference type="OrthoDB" id="8206682at2"/>
<dbReference type="GO" id="GO:0016747">
    <property type="term" value="F:acyltransferase activity, transferring groups other than amino-acyl groups"/>
    <property type="evidence" value="ECO:0007669"/>
    <property type="project" value="InterPro"/>
</dbReference>
<protein>
    <recommendedName>
        <fullName evidence="2">Acyltransferase 3 domain-containing protein</fullName>
    </recommendedName>
</protein>
<dbReference type="Pfam" id="PF01757">
    <property type="entry name" value="Acyl_transf_3"/>
    <property type="match status" value="1"/>
</dbReference>
<dbReference type="RefSeq" id="WP_007625562.1">
    <property type="nucleotide sequence ID" value="NZ_BANX01000046.1"/>
</dbReference>
<keyword evidence="1" id="KW-1133">Transmembrane helix</keyword>
<feature type="transmembrane region" description="Helical" evidence="1">
    <location>
        <begin position="25"/>
        <end position="46"/>
    </location>
</feature>
<feature type="transmembrane region" description="Helical" evidence="1">
    <location>
        <begin position="199"/>
        <end position="216"/>
    </location>
</feature>
<organism evidence="3 4">
    <name type="scientific">Gordonia soli NBRC 108243</name>
    <dbReference type="NCBI Taxonomy" id="1223545"/>
    <lineage>
        <taxon>Bacteria</taxon>
        <taxon>Bacillati</taxon>
        <taxon>Actinomycetota</taxon>
        <taxon>Actinomycetes</taxon>
        <taxon>Mycobacteriales</taxon>
        <taxon>Gordoniaceae</taxon>
        <taxon>Gordonia</taxon>
    </lineage>
</organism>